<dbReference type="EMBL" id="BQNB010018006">
    <property type="protein sequence ID" value="GJT69647.1"/>
    <property type="molecule type" value="Genomic_DNA"/>
</dbReference>
<feature type="region of interest" description="Disordered" evidence="1">
    <location>
        <begin position="129"/>
        <end position="153"/>
    </location>
</feature>
<reference evidence="2" key="2">
    <citation type="submission" date="2022-01" db="EMBL/GenBank/DDBJ databases">
        <authorList>
            <person name="Yamashiro T."/>
            <person name="Shiraishi A."/>
            <person name="Satake H."/>
            <person name="Nakayama K."/>
        </authorList>
    </citation>
    <scope>NUCLEOTIDE SEQUENCE</scope>
</reference>
<protein>
    <recommendedName>
        <fullName evidence="4">RNA-directed DNA polymerase, eukaryota</fullName>
    </recommendedName>
</protein>
<evidence type="ECO:0008006" key="4">
    <source>
        <dbReference type="Google" id="ProtNLM"/>
    </source>
</evidence>
<organism evidence="2 3">
    <name type="scientific">Tanacetum coccineum</name>
    <dbReference type="NCBI Taxonomy" id="301880"/>
    <lineage>
        <taxon>Eukaryota</taxon>
        <taxon>Viridiplantae</taxon>
        <taxon>Streptophyta</taxon>
        <taxon>Embryophyta</taxon>
        <taxon>Tracheophyta</taxon>
        <taxon>Spermatophyta</taxon>
        <taxon>Magnoliopsida</taxon>
        <taxon>eudicotyledons</taxon>
        <taxon>Gunneridae</taxon>
        <taxon>Pentapetalae</taxon>
        <taxon>asterids</taxon>
        <taxon>campanulids</taxon>
        <taxon>Asterales</taxon>
        <taxon>Asteraceae</taxon>
        <taxon>Asteroideae</taxon>
        <taxon>Anthemideae</taxon>
        <taxon>Anthemidinae</taxon>
        <taxon>Tanacetum</taxon>
    </lineage>
</organism>
<sequence length="251" mass="27435">MDVGLSSDLVKIDGGVSNGDAYSCAYDCLGMKGLVSPTSLCAHCRVVLLIVPSQRNSSLGLLVFEYKESVSYQTTENNNMVQTIIEESHNNVKLQVDGENDDDEVSEDAQHSDDPFGCYDLLKNHPAKEGLDLDPSLSHPPGFTPTASKQENNNICSDHQQKKFNNTSPLEKELSPIKEAKEYQPQVSRVSESSFGFSTRIPSRTPLNEGSILELLDDMIKVGQSMGYDMEGCPKDIERIIGSQGATDGVK</sequence>
<dbReference type="Proteomes" id="UP001151760">
    <property type="component" value="Unassembled WGS sequence"/>
</dbReference>
<accession>A0ABQ5G209</accession>
<name>A0ABQ5G209_9ASTR</name>
<evidence type="ECO:0000313" key="3">
    <source>
        <dbReference type="Proteomes" id="UP001151760"/>
    </source>
</evidence>
<comment type="caution">
    <text evidence="2">The sequence shown here is derived from an EMBL/GenBank/DDBJ whole genome shotgun (WGS) entry which is preliminary data.</text>
</comment>
<proteinExistence type="predicted"/>
<reference evidence="2" key="1">
    <citation type="journal article" date="2022" name="Int. J. Mol. Sci.">
        <title>Draft Genome of Tanacetum Coccineum: Genomic Comparison of Closely Related Tanacetum-Family Plants.</title>
        <authorList>
            <person name="Yamashiro T."/>
            <person name="Shiraishi A."/>
            <person name="Nakayama K."/>
            <person name="Satake H."/>
        </authorList>
    </citation>
    <scope>NUCLEOTIDE SEQUENCE</scope>
</reference>
<gene>
    <name evidence="2" type="ORF">Tco_1028933</name>
</gene>
<keyword evidence="3" id="KW-1185">Reference proteome</keyword>
<evidence type="ECO:0000313" key="2">
    <source>
        <dbReference type="EMBL" id="GJT69647.1"/>
    </source>
</evidence>
<evidence type="ECO:0000256" key="1">
    <source>
        <dbReference type="SAM" id="MobiDB-lite"/>
    </source>
</evidence>